<evidence type="ECO:0000256" key="2">
    <source>
        <dbReference type="ARBA" id="ARBA00023163"/>
    </source>
</evidence>
<dbReference type="Proteomes" id="UP000663203">
    <property type="component" value="Chromosome"/>
</dbReference>
<dbReference type="InterPro" id="IPR007050">
    <property type="entry name" value="HTH_bacterioopsin"/>
</dbReference>
<keyword evidence="5" id="KW-1185">Reference proteome</keyword>
<evidence type="ECO:0000259" key="3">
    <source>
        <dbReference type="Pfam" id="PF04967"/>
    </source>
</evidence>
<keyword evidence="2" id="KW-0804">Transcription</keyword>
<dbReference type="KEGG" id="hakz:J0X25_00340"/>
<dbReference type="Pfam" id="PF04967">
    <property type="entry name" value="HTH_10"/>
    <property type="match status" value="1"/>
</dbReference>
<evidence type="ECO:0000313" key="4">
    <source>
        <dbReference type="EMBL" id="QSW99440.1"/>
    </source>
</evidence>
<sequence length="213" mass="23656">MSLIVEFELRTPILRHAADAIGELRLEELYGIESGTAKLLFWAIDEEFGPFESALAADPTIAEYTALDDAPDRTLYSVALTDAAADKLTYPIAAELDIAFLDIDLVDEAVVRARVPSRDALFTYRQRCLEKGVGVRLRRIYREQEPDVDPYGVTDSQREALLAALEDGYFEVPRDATLSDVAAELDISDQALSARLRRGQATLLRHTLADDPI</sequence>
<organism evidence="4 5">
    <name type="scientific">Haloterrigena alkaliphila</name>
    <dbReference type="NCBI Taxonomy" id="2816475"/>
    <lineage>
        <taxon>Archaea</taxon>
        <taxon>Methanobacteriati</taxon>
        <taxon>Methanobacteriota</taxon>
        <taxon>Stenosarchaea group</taxon>
        <taxon>Halobacteria</taxon>
        <taxon>Halobacteriales</taxon>
        <taxon>Natrialbaceae</taxon>
        <taxon>Haloterrigena</taxon>
    </lineage>
</organism>
<evidence type="ECO:0000313" key="5">
    <source>
        <dbReference type="Proteomes" id="UP000663203"/>
    </source>
</evidence>
<dbReference type="EMBL" id="CP071462">
    <property type="protein sequence ID" value="QSW99440.1"/>
    <property type="molecule type" value="Genomic_DNA"/>
</dbReference>
<dbReference type="PANTHER" id="PTHR34236:SF1">
    <property type="entry name" value="DIMETHYL SULFOXIDE REDUCTASE TRANSCRIPTIONAL ACTIVATOR"/>
    <property type="match status" value="1"/>
</dbReference>
<gene>
    <name evidence="4" type="ORF">J0X25_00340</name>
</gene>
<accession>A0A8A2VFF5</accession>
<name>A0A8A2VFF5_9EURY</name>
<dbReference type="PANTHER" id="PTHR34236">
    <property type="entry name" value="DIMETHYL SULFOXIDE REDUCTASE TRANSCRIPTIONAL ACTIVATOR"/>
    <property type="match status" value="1"/>
</dbReference>
<reference evidence="4 5" key="1">
    <citation type="submission" date="2021-03" db="EMBL/GenBank/DDBJ databases">
        <title>Haloterrigena longa sp. nov. and Haloterrigena limicola sp. nov., extremely halophilic archaea isolated from a salt lake.</title>
        <authorList>
            <person name="Henglin C."/>
        </authorList>
    </citation>
    <scope>NUCLEOTIDE SEQUENCE [LARGE SCALE GENOMIC DNA]</scope>
    <source>
        <strain evidence="4 5">KZCA68</strain>
    </source>
</reference>
<keyword evidence="1" id="KW-0805">Transcription regulation</keyword>
<proteinExistence type="predicted"/>
<evidence type="ECO:0000256" key="1">
    <source>
        <dbReference type="ARBA" id="ARBA00023015"/>
    </source>
</evidence>
<protein>
    <submittedName>
        <fullName evidence="4">Helix-turn-helix domain-containing protein</fullName>
    </submittedName>
</protein>
<feature type="domain" description="HTH bat-type" evidence="3">
    <location>
        <begin position="154"/>
        <end position="204"/>
    </location>
</feature>
<dbReference type="RefSeq" id="WP_207289047.1">
    <property type="nucleotide sequence ID" value="NZ_CP071462.1"/>
</dbReference>
<dbReference type="GeneID" id="63185707"/>
<dbReference type="AlphaFoldDB" id="A0A8A2VFF5"/>